<evidence type="ECO:0000313" key="3">
    <source>
        <dbReference type="Proteomes" id="UP000075903"/>
    </source>
</evidence>
<protein>
    <submittedName>
        <fullName evidence="2">Uncharacterized protein</fullName>
    </submittedName>
</protein>
<organism evidence="2 3">
    <name type="scientific">Anopheles merus</name>
    <name type="common">Mosquito</name>
    <dbReference type="NCBI Taxonomy" id="30066"/>
    <lineage>
        <taxon>Eukaryota</taxon>
        <taxon>Metazoa</taxon>
        <taxon>Ecdysozoa</taxon>
        <taxon>Arthropoda</taxon>
        <taxon>Hexapoda</taxon>
        <taxon>Insecta</taxon>
        <taxon>Pterygota</taxon>
        <taxon>Neoptera</taxon>
        <taxon>Endopterygota</taxon>
        <taxon>Diptera</taxon>
        <taxon>Nematocera</taxon>
        <taxon>Culicoidea</taxon>
        <taxon>Culicidae</taxon>
        <taxon>Anophelinae</taxon>
        <taxon>Anopheles</taxon>
    </lineage>
</organism>
<reference evidence="2" key="1">
    <citation type="submission" date="2020-05" db="UniProtKB">
        <authorList>
            <consortium name="EnsemblMetazoa"/>
        </authorList>
    </citation>
    <scope>IDENTIFICATION</scope>
    <source>
        <strain evidence="2">MAF</strain>
    </source>
</reference>
<evidence type="ECO:0000313" key="2">
    <source>
        <dbReference type="EnsemblMetazoa" id="AMEM017174-PA"/>
    </source>
</evidence>
<sequence length="139" mass="14317">MCIGPDMCGCGGRMPGGILGFIIRGCGPPGPPIPPGPPGPPGPPPGGPPGPPMPGPPWPPPGPPGPPIGMPGTGGRGPRSITSRMLFSEPSEITQKPFDWPLARFSKNFTSWKSFTPTSATESVMSWSVVHQGRLPTYS</sequence>
<dbReference type="AlphaFoldDB" id="A0A182VLV5"/>
<dbReference type="VEuPathDB" id="VectorBase:AMEM017174"/>
<name>A0A182VLV5_ANOME</name>
<accession>A0A182VLV5</accession>
<keyword evidence="3" id="KW-1185">Reference proteome</keyword>
<dbReference type="EnsemblMetazoa" id="AMEM017174-RA">
    <property type="protein sequence ID" value="AMEM017174-PA"/>
    <property type="gene ID" value="AMEM017174"/>
</dbReference>
<proteinExistence type="predicted"/>
<evidence type="ECO:0000256" key="1">
    <source>
        <dbReference type="SAM" id="MobiDB-lite"/>
    </source>
</evidence>
<feature type="region of interest" description="Disordered" evidence="1">
    <location>
        <begin position="29"/>
        <end position="83"/>
    </location>
</feature>
<feature type="compositionally biased region" description="Pro residues" evidence="1">
    <location>
        <begin position="29"/>
        <end position="69"/>
    </location>
</feature>
<dbReference type="Proteomes" id="UP000075903">
    <property type="component" value="Unassembled WGS sequence"/>
</dbReference>